<reference evidence="12" key="1">
    <citation type="journal article" date="2014" name="Evol. Dev.">
        <title>Lineage-specific evolution of cnidarian Wnt ligands.</title>
        <authorList>
            <person name="Hensel K."/>
            <person name="Lotan T."/>
            <person name="Sanders S.M."/>
            <person name="Cartwright P."/>
            <person name="Frank U."/>
        </authorList>
    </citation>
    <scope>NUCLEOTIDE SEQUENCE</scope>
</reference>
<dbReference type="InterPro" id="IPR043158">
    <property type="entry name" value="Wnt_C"/>
</dbReference>
<feature type="transmembrane region" description="Helical" evidence="11">
    <location>
        <begin position="12"/>
        <end position="32"/>
    </location>
</feature>
<dbReference type="Gene3D" id="3.30.2460.20">
    <property type="match status" value="1"/>
</dbReference>
<proteinExistence type="evidence at transcript level"/>
<keyword evidence="9" id="KW-0449">Lipoprotein</keyword>
<evidence type="ECO:0000256" key="11">
    <source>
        <dbReference type="SAM" id="Phobius"/>
    </source>
</evidence>
<organism evidence="12">
    <name type="scientific">Podocoryna carnea</name>
    <name type="common">Hydrozoan</name>
    <dbReference type="NCBI Taxonomy" id="6096"/>
    <lineage>
        <taxon>Eukaryota</taxon>
        <taxon>Metazoa</taxon>
        <taxon>Cnidaria</taxon>
        <taxon>Hydrozoa</taxon>
        <taxon>Hydroidolina</taxon>
        <taxon>Anthoathecata</taxon>
        <taxon>Filifera</taxon>
        <taxon>Hydractiniidae</taxon>
        <taxon>Podocoryna</taxon>
    </lineage>
</organism>
<evidence type="ECO:0000256" key="8">
    <source>
        <dbReference type="ARBA" id="ARBA00023180"/>
    </source>
</evidence>
<evidence type="ECO:0000256" key="4">
    <source>
        <dbReference type="ARBA" id="ARBA00022525"/>
    </source>
</evidence>
<dbReference type="Pfam" id="PF00110">
    <property type="entry name" value="wnt"/>
    <property type="match status" value="1"/>
</dbReference>
<dbReference type="GO" id="GO:0005125">
    <property type="term" value="F:cytokine activity"/>
    <property type="evidence" value="ECO:0007669"/>
    <property type="project" value="TreeGrafter"/>
</dbReference>
<dbReference type="EMBL" id="KF745063">
    <property type="protein sequence ID" value="AIA10275.1"/>
    <property type="molecule type" value="mRNA"/>
</dbReference>
<sequence>IRKESKTQIMENTLMLFFLLCSTFLVQVFGIFKLIPVCDERRGLTPNQVKLCYSYRKHMTYILDGSRIAMDECRKQFAGRRWNCTFPRPGLKPFLHPQIKIGTKEAAFVHSIVSAGAMHTISRACMENKLSKFCACSKESRPDTLPQTQLWRGCGDDLPYGYQFSKRFIDASETVVDKNQSLKDFSRLLMNLHNNEAGRWAVFEKSRIQCRCHGVSKNCATKMCYRQLAEFKVVGHRLQELHQSSMKVKLSQSEEDATSDGKVFNNMRLVQEETAYNKKTKQDLIYVDESPTYCDKADGIFGTLGRQCQKNEKSLNDCRLLCCGRGHHTKRQVVKEKCGCKFVWCCEVRCKTCEKEQNVHYCK</sequence>
<comment type="subcellular location">
    <subcellularLocation>
        <location evidence="1 10">Secreted</location>
        <location evidence="1 10">Extracellular space</location>
        <location evidence="1 10">Extracellular matrix</location>
    </subcellularLocation>
</comment>
<keyword evidence="7" id="KW-1015">Disulfide bond</keyword>
<comment type="function">
    <text evidence="10">Ligand for members of the frizzled family of seven transmembrane receptors.</text>
</comment>
<evidence type="ECO:0000256" key="1">
    <source>
        <dbReference type="ARBA" id="ARBA00004498"/>
    </source>
</evidence>
<dbReference type="PANTHER" id="PTHR12027">
    <property type="entry name" value="WNT RELATED"/>
    <property type="match status" value="1"/>
</dbReference>
<evidence type="ECO:0000256" key="5">
    <source>
        <dbReference type="ARBA" id="ARBA00022530"/>
    </source>
</evidence>
<accession>A0A075E2F8</accession>
<dbReference type="GO" id="GO:0030182">
    <property type="term" value="P:neuron differentiation"/>
    <property type="evidence" value="ECO:0007669"/>
    <property type="project" value="TreeGrafter"/>
</dbReference>
<keyword evidence="11" id="KW-0472">Membrane</keyword>
<evidence type="ECO:0000313" key="12">
    <source>
        <dbReference type="EMBL" id="AIA10275.1"/>
    </source>
</evidence>
<keyword evidence="5" id="KW-0272">Extracellular matrix</keyword>
<keyword evidence="3 10" id="KW-0217">Developmental protein</keyword>
<dbReference type="FunFam" id="3.30.2460.20:FF:000001">
    <property type="entry name" value="Wnt homolog"/>
    <property type="match status" value="1"/>
</dbReference>
<evidence type="ECO:0000256" key="3">
    <source>
        <dbReference type="ARBA" id="ARBA00022473"/>
    </source>
</evidence>
<dbReference type="PRINTS" id="PR01349">
    <property type="entry name" value="WNTPROTEIN"/>
</dbReference>
<keyword evidence="11" id="KW-0812">Transmembrane</keyword>
<dbReference type="InterPro" id="IPR005817">
    <property type="entry name" value="Wnt"/>
</dbReference>
<evidence type="ECO:0000256" key="9">
    <source>
        <dbReference type="ARBA" id="ARBA00023288"/>
    </source>
</evidence>
<dbReference type="CDD" id="cd19337">
    <property type="entry name" value="Wnt_Wnt5"/>
    <property type="match status" value="1"/>
</dbReference>
<dbReference type="GO" id="GO:0045165">
    <property type="term" value="P:cell fate commitment"/>
    <property type="evidence" value="ECO:0007669"/>
    <property type="project" value="TreeGrafter"/>
</dbReference>
<evidence type="ECO:0000256" key="2">
    <source>
        <dbReference type="ARBA" id="ARBA00005683"/>
    </source>
</evidence>
<evidence type="ECO:0000256" key="6">
    <source>
        <dbReference type="ARBA" id="ARBA00022687"/>
    </source>
</evidence>
<keyword evidence="6 10" id="KW-0879">Wnt signaling pathway</keyword>
<dbReference type="GO" id="GO:0060070">
    <property type="term" value="P:canonical Wnt signaling pathway"/>
    <property type="evidence" value="ECO:0007669"/>
    <property type="project" value="TreeGrafter"/>
</dbReference>
<dbReference type="PANTHER" id="PTHR12027:SF77">
    <property type="entry name" value="PROTEIN WNT-5"/>
    <property type="match status" value="1"/>
</dbReference>
<dbReference type="GO" id="GO:0005109">
    <property type="term" value="F:frizzled binding"/>
    <property type="evidence" value="ECO:0007669"/>
    <property type="project" value="TreeGrafter"/>
</dbReference>
<protein>
    <recommendedName>
        <fullName evidence="10">Protein Wnt</fullName>
    </recommendedName>
</protein>
<keyword evidence="4" id="KW-0964">Secreted</keyword>
<keyword evidence="11" id="KW-1133">Transmembrane helix</keyword>
<keyword evidence="8" id="KW-0325">Glycoprotein</keyword>
<comment type="similarity">
    <text evidence="2 10">Belongs to the Wnt family.</text>
</comment>
<dbReference type="GO" id="GO:0005615">
    <property type="term" value="C:extracellular space"/>
    <property type="evidence" value="ECO:0007669"/>
    <property type="project" value="TreeGrafter"/>
</dbReference>
<feature type="non-terminal residue" evidence="12">
    <location>
        <position position="363"/>
    </location>
</feature>
<evidence type="ECO:0000256" key="7">
    <source>
        <dbReference type="ARBA" id="ARBA00023157"/>
    </source>
</evidence>
<name>A0A075E2F8_PODCA</name>
<dbReference type="AlphaFoldDB" id="A0A075E2F8"/>
<dbReference type="SMART" id="SM00097">
    <property type="entry name" value="WNT1"/>
    <property type="match status" value="1"/>
</dbReference>
<feature type="non-terminal residue" evidence="12">
    <location>
        <position position="1"/>
    </location>
</feature>
<evidence type="ECO:0000256" key="10">
    <source>
        <dbReference type="RuleBase" id="RU003500"/>
    </source>
</evidence>